<dbReference type="EMBL" id="FNGM01000005">
    <property type="protein sequence ID" value="SDL69808.1"/>
    <property type="molecule type" value="Genomic_DNA"/>
</dbReference>
<sequence>MILSVSSQRNDNLDCLENSYSSISRYYGRGYECALANSWSFRYERHSGHSIGACLQTESEFSFSMLEQNHGVRAHFHSCRIKDAATLLKEELRAAKPSVFELKSSCIPWDTNYNRHETPYEHAIIATGWDSLTQSFICTDSWYGCEGEKVSIEEWIGERIPVTTFTVIGKELVPDVRGLLSKSLNHFERGSGASDPFSAMRKLAEDIRSMDLKAEFNGYRPLLPPYGPPISNHLYTISNNRKKFSVYLDYLSEQDWHGKNALKEIAIDFKILAEKWKIITGMFYKAFCNGAEESGLLKRISLKVQETADLEEQLYKLLTGVLQYAPHVTRQKPVLRPVLRSCETFELAPWFNNTAFGSLNGGHQADFTGTGEFFLSEDIPEDRGIQVGMVEFLFPEVDGFKPDNLSCRGQKIPVHVENPIVGFLSFLGCGEWGCPFESLIVHYEDMDSEQLPVKVTDWEATKPMFSESAAYSGRCAKNENGVIQPLNHKVFIYAYHFELTKRKKIQCIELPDCPNLHLFALSAGYELSQRNFRR</sequence>
<evidence type="ECO:0000313" key="2">
    <source>
        <dbReference type="Proteomes" id="UP000182783"/>
    </source>
</evidence>
<protein>
    <submittedName>
        <fullName evidence="1">Uncharacterized protein</fullName>
    </submittedName>
</protein>
<dbReference type="AlphaFoldDB" id="A0A1G9M6I0"/>
<organism evidence="1 2">
    <name type="scientific">Paenibacillus jilunlii</name>
    <dbReference type="NCBI Taxonomy" id="682956"/>
    <lineage>
        <taxon>Bacteria</taxon>
        <taxon>Bacillati</taxon>
        <taxon>Bacillota</taxon>
        <taxon>Bacilli</taxon>
        <taxon>Bacillales</taxon>
        <taxon>Paenibacillaceae</taxon>
        <taxon>Paenibacillus</taxon>
    </lineage>
</organism>
<gene>
    <name evidence="1" type="ORF">SAMN05216191_10510</name>
</gene>
<evidence type="ECO:0000313" key="1">
    <source>
        <dbReference type="EMBL" id="SDL69808.1"/>
    </source>
</evidence>
<dbReference type="Proteomes" id="UP000182783">
    <property type="component" value="Unassembled WGS sequence"/>
</dbReference>
<reference evidence="1 2" key="1">
    <citation type="submission" date="2016-10" db="EMBL/GenBank/DDBJ databases">
        <authorList>
            <person name="de Groot N.N."/>
        </authorList>
    </citation>
    <scope>NUCLEOTIDE SEQUENCE [LARGE SCALE GENOMIC DNA]</scope>
    <source>
        <strain evidence="1 2">CGMCC 1.10239</strain>
    </source>
</reference>
<accession>A0A1G9M6I0</accession>
<proteinExistence type="predicted"/>
<name>A0A1G9M6I0_9BACL</name>